<evidence type="ECO:0000313" key="2">
    <source>
        <dbReference type="EMBL" id="MBJ3812074.1"/>
    </source>
</evidence>
<keyword evidence="3" id="KW-1185">Reference proteome</keyword>
<keyword evidence="1" id="KW-0812">Transmembrane</keyword>
<evidence type="ECO:0000313" key="3">
    <source>
        <dbReference type="Proteomes" id="UP000634780"/>
    </source>
</evidence>
<reference evidence="2 3" key="1">
    <citation type="submission" date="2020-12" db="EMBL/GenBank/DDBJ databases">
        <title>Streptomyces typhae sp. nov., a novel endophytic actinomycete isolated from the root of cattail pollen (Typha angustifolia L.).</title>
        <authorList>
            <person name="Peng C."/>
            <person name="Liu C."/>
        </authorList>
    </citation>
    <scope>NUCLEOTIDE SEQUENCE [LARGE SCALE GENOMIC DNA]</scope>
    <source>
        <strain evidence="2 3">JCM 4753</strain>
    </source>
</reference>
<name>A0ABS0XGR0_9ACTN</name>
<proteinExistence type="predicted"/>
<feature type="transmembrane region" description="Helical" evidence="1">
    <location>
        <begin position="110"/>
        <end position="130"/>
    </location>
</feature>
<dbReference type="EMBL" id="JAEKOZ010000033">
    <property type="protein sequence ID" value="MBJ3812074.1"/>
    <property type="molecule type" value="Genomic_DNA"/>
</dbReference>
<gene>
    <name evidence="2" type="ORF">JGB26_34175</name>
</gene>
<feature type="transmembrane region" description="Helical" evidence="1">
    <location>
        <begin position="76"/>
        <end position="98"/>
    </location>
</feature>
<protein>
    <submittedName>
        <fullName evidence="2">Uncharacterized protein</fullName>
    </submittedName>
</protein>
<evidence type="ECO:0000256" key="1">
    <source>
        <dbReference type="SAM" id="Phobius"/>
    </source>
</evidence>
<keyword evidence="1" id="KW-0472">Membrane</keyword>
<dbReference type="Proteomes" id="UP000634780">
    <property type="component" value="Unassembled WGS sequence"/>
</dbReference>
<comment type="caution">
    <text evidence="2">The sequence shown here is derived from an EMBL/GenBank/DDBJ whole genome shotgun (WGS) entry which is preliminary data.</text>
</comment>
<keyword evidence="1" id="KW-1133">Transmembrane helix</keyword>
<organism evidence="2 3">
    <name type="scientific">Streptomyces flavofungini</name>
    <dbReference type="NCBI Taxonomy" id="68200"/>
    <lineage>
        <taxon>Bacteria</taxon>
        <taxon>Bacillati</taxon>
        <taxon>Actinomycetota</taxon>
        <taxon>Actinomycetes</taxon>
        <taxon>Kitasatosporales</taxon>
        <taxon>Streptomycetaceae</taxon>
        <taxon>Streptomyces</taxon>
    </lineage>
</organism>
<sequence length="184" mass="19819">MSGHTCPECQLNDRVAKVSAIVAAGTSTTTGSTTGWSPGISADGDFTFSLPFGSSDQVTATELSRKLRLAEERGDGADAFGAFLFFALSTGLVVLFAWGVGEPDFKASTAAVVLLSALGCLTLSVMLAVIHDKSSQRAKERNQRARAVWETLYYCQRDDVVYVPRQPSRCVPSDRMSDLWRDGN</sequence>
<dbReference type="RefSeq" id="WP_190113947.1">
    <property type="nucleotide sequence ID" value="NZ_BMVR01000001.1"/>
</dbReference>
<accession>A0ABS0XGR0</accession>